<dbReference type="OrthoDB" id="9782387at2"/>
<keyword evidence="4" id="KW-0408">Iron</keyword>
<dbReference type="Gene3D" id="3.20.20.70">
    <property type="entry name" value="Aldolase class I"/>
    <property type="match status" value="1"/>
</dbReference>
<name>S7TMB5_DESML</name>
<evidence type="ECO:0000313" key="7">
    <source>
        <dbReference type="EMBL" id="EPR37850.1"/>
    </source>
</evidence>
<organism evidence="7 8">
    <name type="scientific">Desulfococcus multivorans DSM 2059</name>
    <dbReference type="NCBI Taxonomy" id="1121405"/>
    <lineage>
        <taxon>Bacteria</taxon>
        <taxon>Pseudomonadati</taxon>
        <taxon>Thermodesulfobacteriota</taxon>
        <taxon>Desulfobacteria</taxon>
        <taxon>Desulfobacterales</taxon>
        <taxon>Desulfococcaceae</taxon>
        <taxon>Desulfococcus</taxon>
    </lineage>
</organism>
<dbReference type="PANTHER" id="PTHR11228:SF7">
    <property type="entry name" value="PQQA PEPTIDE CYCLASE"/>
    <property type="match status" value="1"/>
</dbReference>
<evidence type="ECO:0000256" key="3">
    <source>
        <dbReference type="ARBA" id="ARBA00022723"/>
    </source>
</evidence>
<evidence type="ECO:0000256" key="2">
    <source>
        <dbReference type="ARBA" id="ARBA00022691"/>
    </source>
</evidence>
<comment type="caution">
    <text evidence="7">The sequence shown here is derived from an EMBL/GenBank/DDBJ whole genome shotgun (WGS) entry which is preliminary data.</text>
</comment>
<dbReference type="CDD" id="cd01335">
    <property type="entry name" value="Radical_SAM"/>
    <property type="match status" value="1"/>
</dbReference>
<dbReference type="SFLD" id="SFLDS00029">
    <property type="entry name" value="Radical_SAM"/>
    <property type="match status" value="1"/>
</dbReference>
<keyword evidence="5" id="KW-0411">Iron-sulfur</keyword>
<dbReference type="InterPro" id="IPR013785">
    <property type="entry name" value="Aldolase_TIM"/>
</dbReference>
<proteinExistence type="predicted"/>
<dbReference type="STRING" id="897.B2D07_14455"/>
<dbReference type="GO" id="GO:0046872">
    <property type="term" value="F:metal ion binding"/>
    <property type="evidence" value="ECO:0007669"/>
    <property type="project" value="UniProtKB-KW"/>
</dbReference>
<dbReference type="RefSeq" id="WP_020877957.1">
    <property type="nucleotide sequence ID" value="NZ_ATHJ01000096.1"/>
</dbReference>
<keyword evidence="3" id="KW-0479">Metal-binding</keyword>
<dbReference type="eggNOG" id="COG0535">
    <property type="taxonomic scope" value="Bacteria"/>
</dbReference>
<gene>
    <name evidence="7" type="ORF">dsmv_2890</name>
</gene>
<evidence type="ECO:0000256" key="5">
    <source>
        <dbReference type="ARBA" id="ARBA00023014"/>
    </source>
</evidence>
<accession>S7TMB5</accession>
<sequence length="278" mass="32103">MDKESRIHHNVTLKRMSLDFFQFIRSQRFITRRMGPAFSVGRRFVEIDITYRCNLRCANCNRSCTQAPTDIEMPTSRIADFISESIEKGIRWRRIRVLGGEPTLHRDFFDILHLLLAYRSRHNPDLRIVVCTNGRGARVNRVLDRLPHGVEIKNTFKTDRQRLFRPFNKAPVDSLWYRFADYTSGCRIIEDCGIGLTPSGYYPCAIAGGIDRVFGFGMGREKLPDPGDRMLEHLAIFCPLCGHFGFSWPTRRAKCSPSWRNAYAEWLGGLSLKNVHLS</sequence>
<dbReference type="InterPro" id="IPR058240">
    <property type="entry name" value="rSAM_sf"/>
</dbReference>
<dbReference type="SUPFAM" id="SSF102114">
    <property type="entry name" value="Radical SAM enzymes"/>
    <property type="match status" value="1"/>
</dbReference>
<evidence type="ECO:0000256" key="1">
    <source>
        <dbReference type="ARBA" id="ARBA00001966"/>
    </source>
</evidence>
<protein>
    <submittedName>
        <fullName evidence="7">Radical SAM domain protein</fullName>
    </submittedName>
</protein>
<dbReference type="AlphaFoldDB" id="S7TMB5"/>
<reference evidence="7 8" key="1">
    <citation type="journal article" date="2013" name="Genome Announc.">
        <title>Draft genome sequences for three mercury-methylating, sulfate-reducing bacteria.</title>
        <authorList>
            <person name="Brown S.D."/>
            <person name="Hurt R.A.Jr."/>
            <person name="Gilmour C.C."/>
            <person name="Elias D.A."/>
        </authorList>
    </citation>
    <scope>NUCLEOTIDE SEQUENCE [LARGE SCALE GENOMIC DNA]</scope>
    <source>
        <strain evidence="7 8">DSM 2059</strain>
    </source>
</reference>
<keyword evidence="2" id="KW-0949">S-adenosyl-L-methionine</keyword>
<dbReference type="Pfam" id="PF04055">
    <property type="entry name" value="Radical_SAM"/>
    <property type="match status" value="1"/>
</dbReference>
<dbReference type="Proteomes" id="UP000014977">
    <property type="component" value="Unassembled WGS sequence"/>
</dbReference>
<dbReference type="EMBL" id="ATHJ01000096">
    <property type="protein sequence ID" value="EPR37850.1"/>
    <property type="molecule type" value="Genomic_DNA"/>
</dbReference>
<dbReference type="GO" id="GO:0051536">
    <property type="term" value="F:iron-sulfur cluster binding"/>
    <property type="evidence" value="ECO:0007669"/>
    <property type="project" value="UniProtKB-KW"/>
</dbReference>
<evidence type="ECO:0000256" key="4">
    <source>
        <dbReference type="ARBA" id="ARBA00023004"/>
    </source>
</evidence>
<dbReference type="InterPro" id="IPR050377">
    <property type="entry name" value="Radical_SAM_PqqE_MftC-like"/>
</dbReference>
<dbReference type="InterPro" id="IPR007197">
    <property type="entry name" value="rSAM"/>
</dbReference>
<keyword evidence="8" id="KW-1185">Reference proteome</keyword>
<dbReference type="PANTHER" id="PTHR11228">
    <property type="entry name" value="RADICAL SAM DOMAIN PROTEIN"/>
    <property type="match status" value="1"/>
</dbReference>
<evidence type="ECO:0000259" key="6">
    <source>
        <dbReference type="Pfam" id="PF04055"/>
    </source>
</evidence>
<dbReference type="GO" id="GO:0003824">
    <property type="term" value="F:catalytic activity"/>
    <property type="evidence" value="ECO:0007669"/>
    <property type="project" value="InterPro"/>
</dbReference>
<evidence type="ECO:0000313" key="8">
    <source>
        <dbReference type="Proteomes" id="UP000014977"/>
    </source>
</evidence>
<comment type="cofactor">
    <cofactor evidence="1">
        <name>[4Fe-4S] cluster</name>
        <dbReference type="ChEBI" id="CHEBI:49883"/>
    </cofactor>
</comment>
<feature type="domain" description="Radical SAM core" evidence="6">
    <location>
        <begin position="49"/>
        <end position="145"/>
    </location>
</feature>